<gene>
    <name evidence="2" type="ORF">HUF19_17850</name>
</gene>
<dbReference type="EMBL" id="CP054475">
    <property type="protein sequence ID" value="UXD89181.1"/>
    <property type="molecule type" value="Genomic_DNA"/>
</dbReference>
<dbReference type="RefSeq" id="WP_260997852.1">
    <property type="nucleotide sequence ID" value="NZ_CP054475.1"/>
</dbReference>
<keyword evidence="3" id="KW-1185">Reference proteome</keyword>
<evidence type="ECO:0000313" key="2">
    <source>
        <dbReference type="EMBL" id="UXD89181.1"/>
    </source>
</evidence>
<accession>A0ABY6ADP2</accession>
<organism evidence="2 3">
    <name type="scientific">Thalassolituus hydrocarboniclasticus</name>
    <dbReference type="NCBI Taxonomy" id="2742796"/>
    <lineage>
        <taxon>Bacteria</taxon>
        <taxon>Pseudomonadati</taxon>
        <taxon>Pseudomonadota</taxon>
        <taxon>Gammaproteobacteria</taxon>
        <taxon>Oceanospirillales</taxon>
        <taxon>Oceanospirillaceae</taxon>
        <taxon>Thalassolituus</taxon>
    </lineage>
</organism>
<evidence type="ECO:0000313" key="3">
    <source>
        <dbReference type="Proteomes" id="UP001065322"/>
    </source>
</evidence>
<name>A0ABY6ADP2_9GAMM</name>
<dbReference type="Proteomes" id="UP001065322">
    <property type="component" value="Chromosome"/>
</dbReference>
<reference evidence="3" key="1">
    <citation type="submission" date="2020-06" db="EMBL/GenBank/DDBJ databases">
        <title>Thalassolituus marinus alknpb1M-1, a hydrocarbon-degrading bacterium isolated from the deep-sea overlying water using an in-situ strategy from the South China Sea basin.</title>
        <authorList>
            <person name="Dong C."/>
            <person name="Chen Y."/>
            <person name="Shao Z."/>
        </authorList>
    </citation>
    <scope>NUCLEOTIDE SEQUENCE [LARGE SCALE GENOMIC DNA]</scope>
    <source>
        <strain evidence="3">alknpb1M-1</strain>
    </source>
</reference>
<proteinExistence type="predicted"/>
<feature type="region of interest" description="Disordered" evidence="1">
    <location>
        <begin position="406"/>
        <end position="425"/>
    </location>
</feature>
<protein>
    <submittedName>
        <fullName evidence="2">Uncharacterized protein</fullName>
    </submittedName>
</protein>
<evidence type="ECO:0000256" key="1">
    <source>
        <dbReference type="SAM" id="MobiDB-lite"/>
    </source>
</evidence>
<sequence length="482" mass="54830">MEEKEKAHNYAQRIRMVHVLERLNNNYVESAVPDMLRKLSIGYSCPSILGEFRHSLDDESKQIKGDELTSHLNRSALKGAASDLEDALACSSITFPKNDDRHPYSFQQMHLALSKTLPLFQQLLFLPAPEELIVSCAIKHIPVTREPTLPTEDEVFQQIESSVLGEFERISANLWANPRSNKIHEHFTEQVEFYLSDTSLDIRMDRAYLTSVSNFGEFEAFIDALSAGIQAELYKTGKVSQFHRIRGKRSKVTLTSRDVLNTMASWQEKNSMGIVKRLDQCPSIIAAILSFDLEHRVGLFDDHLGSNGGKNDVLRSIGLNDTTSRLGKIKIIEKLIRSFLCGKPAVASFSIRTTPGAVYENHEPELNRMMENWIIKDNDRPEEKNRYKTITELYKKRSSYLLIEAKPPRPGQENERKTQRRQFISPKKRVYEQIEKRKNTPGTKLPVGSELAMPFWSAFDPNEAIIDPLQGPGATHSKENSA</sequence>